<proteinExistence type="predicted"/>
<dbReference type="PANTHER" id="PTHR43080">
    <property type="entry name" value="CBS DOMAIN-CONTAINING PROTEIN CBSX3, MITOCHONDRIAL"/>
    <property type="match status" value="1"/>
</dbReference>
<protein>
    <submittedName>
        <fullName evidence="4">Inosine 5'-monophosphate dehydrogenase</fullName>
    </submittedName>
</protein>
<dbReference type="Pfam" id="PF00571">
    <property type="entry name" value="CBS"/>
    <property type="match status" value="2"/>
</dbReference>
<dbReference type="PANTHER" id="PTHR43080:SF2">
    <property type="entry name" value="CBS DOMAIN-CONTAINING PROTEIN"/>
    <property type="match status" value="1"/>
</dbReference>
<reference evidence="4 5" key="1">
    <citation type="submission" date="2015-03" db="EMBL/GenBank/DDBJ databases">
        <title>Genome sequence of Variovorax paradoxus TBEA6.</title>
        <authorList>
            <person name="Poehlein A."/>
            <person name="Schuldes J."/>
            <person name="Wuebbeler J.H."/>
            <person name="Hiessl S."/>
            <person name="Steinbuechel A."/>
            <person name="Daniel R."/>
        </authorList>
    </citation>
    <scope>NUCLEOTIDE SEQUENCE [LARGE SCALE GENOMIC DNA]</scope>
    <source>
        <strain evidence="4 5">TBEA6</strain>
    </source>
</reference>
<name>A0A0H2LSS9_VARPD</name>
<evidence type="ECO:0000256" key="2">
    <source>
        <dbReference type="PROSITE-ProRule" id="PRU00703"/>
    </source>
</evidence>
<dbReference type="SUPFAM" id="SSF54631">
    <property type="entry name" value="CBS-domain pair"/>
    <property type="match status" value="1"/>
</dbReference>
<keyword evidence="1 2" id="KW-0129">CBS domain</keyword>
<dbReference type="InterPro" id="IPR046342">
    <property type="entry name" value="CBS_dom_sf"/>
</dbReference>
<keyword evidence="5" id="KW-1185">Reference proteome</keyword>
<comment type="caution">
    <text evidence="4">The sequence shown here is derived from an EMBL/GenBank/DDBJ whole genome shotgun (WGS) entry which is preliminary data.</text>
</comment>
<gene>
    <name evidence="4" type="ORF">VPARA_56000</name>
</gene>
<organism evidence="4 5">
    <name type="scientific">Variovorax paradoxus</name>
    <dbReference type="NCBI Taxonomy" id="34073"/>
    <lineage>
        <taxon>Bacteria</taxon>
        <taxon>Pseudomonadati</taxon>
        <taxon>Pseudomonadota</taxon>
        <taxon>Betaproteobacteria</taxon>
        <taxon>Burkholderiales</taxon>
        <taxon>Comamonadaceae</taxon>
        <taxon>Variovorax</taxon>
    </lineage>
</organism>
<dbReference type="PROSITE" id="PS51371">
    <property type="entry name" value="CBS"/>
    <property type="match status" value="2"/>
</dbReference>
<dbReference type="AlphaFoldDB" id="A0A0H2LSS9"/>
<dbReference type="EMBL" id="JZWI01000036">
    <property type="protein sequence ID" value="KLN53284.1"/>
    <property type="molecule type" value="Genomic_DNA"/>
</dbReference>
<evidence type="ECO:0000313" key="5">
    <source>
        <dbReference type="Proteomes" id="UP000035170"/>
    </source>
</evidence>
<dbReference type="Gene3D" id="3.10.580.10">
    <property type="entry name" value="CBS-domain"/>
    <property type="match status" value="1"/>
</dbReference>
<dbReference type="RefSeq" id="WP_047786855.1">
    <property type="nucleotide sequence ID" value="NZ_JZWI01000036.1"/>
</dbReference>
<dbReference type="InterPro" id="IPR000644">
    <property type="entry name" value="CBS_dom"/>
</dbReference>
<feature type="domain" description="CBS" evidence="3">
    <location>
        <begin position="74"/>
        <end position="128"/>
    </location>
</feature>
<feature type="domain" description="CBS" evidence="3">
    <location>
        <begin position="9"/>
        <end position="66"/>
    </location>
</feature>
<sequence length="128" mass="13672">MNPTISTLMRRPVHSAGMDDSVADVEALLADKHLTWVPVVEPARGEVVGVVSASDLVAFHAQGRDAAATRAWQMCSYKPIVVDAAMPVSMVAALMVERGIHHVVVTDRNGIAGVVSSLDFVRTFVPSH</sequence>
<dbReference type="Proteomes" id="UP000035170">
    <property type="component" value="Unassembled WGS sequence"/>
</dbReference>
<accession>A0A0H2LSS9</accession>
<evidence type="ECO:0000256" key="1">
    <source>
        <dbReference type="ARBA" id="ARBA00023122"/>
    </source>
</evidence>
<evidence type="ECO:0000313" key="4">
    <source>
        <dbReference type="EMBL" id="KLN53284.1"/>
    </source>
</evidence>
<evidence type="ECO:0000259" key="3">
    <source>
        <dbReference type="PROSITE" id="PS51371"/>
    </source>
</evidence>
<dbReference type="SMART" id="SM00116">
    <property type="entry name" value="CBS"/>
    <property type="match status" value="2"/>
</dbReference>
<dbReference type="PATRIC" id="fig|34073.19.peg.5737"/>
<dbReference type="InterPro" id="IPR051257">
    <property type="entry name" value="Diverse_CBS-Domain"/>
</dbReference>